<sequence>MTEVIKTTSYLTGLGWCKKLKILFYHRAFPDCQAGGLKARRAIGSEAREIRPAEDEKSVCGTRRNKLIRGTMGVALIR</sequence>
<protein>
    <submittedName>
        <fullName evidence="1">Uncharacterized protein</fullName>
    </submittedName>
</protein>
<comment type="caution">
    <text evidence="1">The sequence shown here is derived from an EMBL/GenBank/DDBJ whole genome shotgun (WGS) entry which is preliminary data.</text>
</comment>
<reference evidence="1" key="1">
    <citation type="journal article" date="2020" name="mSystems">
        <title>Genome- and Community-Level Interaction Insights into Carbon Utilization and Element Cycling Functions of Hydrothermarchaeota in Hydrothermal Sediment.</title>
        <authorList>
            <person name="Zhou Z."/>
            <person name="Liu Y."/>
            <person name="Xu W."/>
            <person name="Pan J."/>
            <person name="Luo Z.H."/>
            <person name="Li M."/>
        </authorList>
    </citation>
    <scope>NUCLEOTIDE SEQUENCE [LARGE SCALE GENOMIC DNA]</scope>
    <source>
        <strain evidence="1">HyVt-628</strain>
    </source>
</reference>
<proteinExistence type="predicted"/>
<organism evidence="1">
    <name type="scientific">Chlorobaculum parvum</name>
    <dbReference type="NCBI Taxonomy" id="274539"/>
    <lineage>
        <taxon>Bacteria</taxon>
        <taxon>Pseudomonadati</taxon>
        <taxon>Chlorobiota</taxon>
        <taxon>Chlorobiia</taxon>
        <taxon>Chlorobiales</taxon>
        <taxon>Chlorobiaceae</taxon>
        <taxon>Chlorobaculum</taxon>
    </lineage>
</organism>
<dbReference type="AlphaFoldDB" id="A0A7C5DBH2"/>
<accession>A0A7C5DBH2</accession>
<dbReference type="Proteomes" id="UP000886059">
    <property type="component" value="Unassembled WGS sequence"/>
</dbReference>
<dbReference type="EMBL" id="DRSK01000035">
    <property type="protein sequence ID" value="HHE07422.1"/>
    <property type="molecule type" value="Genomic_DNA"/>
</dbReference>
<gene>
    <name evidence="1" type="ORF">ENL01_00585</name>
</gene>
<name>A0A7C5DBH2_9CHLB</name>
<evidence type="ECO:0000313" key="1">
    <source>
        <dbReference type="EMBL" id="HHE07422.1"/>
    </source>
</evidence>